<dbReference type="EMBL" id="WKMO01000003">
    <property type="protein sequence ID" value="MSB72486.1"/>
    <property type="molecule type" value="Genomic_DNA"/>
</dbReference>
<dbReference type="SUPFAM" id="SSF69593">
    <property type="entry name" value="Glycerol-3-phosphate (1)-acyltransferase"/>
    <property type="match status" value="1"/>
</dbReference>
<evidence type="ECO:0000313" key="2">
    <source>
        <dbReference type="EMBL" id="CUN96636.1"/>
    </source>
</evidence>
<keyword evidence="3" id="KW-0808">Transferase</keyword>
<evidence type="ECO:0000313" key="5">
    <source>
        <dbReference type="Proteomes" id="UP000095455"/>
    </source>
</evidence>
<dbReference type="AlphaFoldDB" id="A0A174BA73"/>
<evidence type="ECO:0000313" key="6">
    <source>
        <dbReference type="Proteomes" id="UP000441609"/>
    </source>
</evidence>
<reference evidence="2 5" key="1">
    <citation type="submission" date="2015-09" db="EMBL/GenBank/DDBJ databases">
        <authorList>
            <consortium name="Pathogen Informatics"/>
        </authorList>
    </citation>
    <scope>NUCLEOTIDE SEQUENCE [LARGE SCALE GENOMIC DNA]</scope>
    <source>
        <strain evidence="2 5">2789STDY5608822</strain>
    </source>
</reference>
<dbReference type="Pfam" id="PF19576">
    <property type="entry name" value="Acyltransf_2"/>
    <property type="match status" value="1"/>
</dbReference>
<feature type="domain" description="Phospholipid/glycerol acyltransferase" evidence="1">
    <location>
        <begin position="84"/>
        <end position="201"/>
    </location>
</feature>
<gene>
    <name evidence="2" type="ORF">ERS852380_01322</name>
    <name evidence="3" type="ORF">GKD67_07115</name>
    <name evidence="4" type="ORF">GKD70_04135</name>
</gene>
<dbReference type="InterPro" id="IPR045746">
    <property type="entry name" value="ACT14924-like_Acyltransf_dom"/>
</dbReference>
<sequence>MTKQGVTKIDIKQVLAQKAPKASRKIPGFIVDYLIRTVHQEELNDILTRYHDKEGVDFMRELIGYFDLTLNLVHEENIPTEGRYIFASNHPLGGLDGICLSAVIGSRFEGRIKYPVNDLLLYLSNLKSIFVPINKHGTQGKDNARMLEEAFASDDQIITFPAGLCSRKIGGKIQDLEWKKSFIQKAVQYKRDIVPVYFDGKNSNFFYNLARIRKALGIKMNYEMIYLPDEMFRSKHKTFRIYFGKPIPWQTFDNSKKPAEWAEWIKNKVYKLKD</sequence>
<dbReference type="GO" id="GO:0016746">
    <property type="term" value="F:acyltransferase activity"/>
    <property type="evidence" value="ECO:0007669"/>
    <property type="project" value="UniProtKB-KW"/>
</dbReference>
<dbReference type="OrthoDB" id="1113830at2"/>
<dbReference type="EMBL" id="WKMY01000003">
    <property type="protein sequence ID" value="MRY92997.1"/>
    <property type="molecule type" value="Genomic_DNA"/>
</dbReference>
<comment type="caution">
    <text evidence="3">The sequence shown here is derived from an EMBL/GenBank/DDBJ whole genome shotgun (WGS) entry which is preliminary data.</text>
</comment>
<dbReference type="EMBL" id="CYYK01000004">
    <property type="protein sequence ID" value="CUN96636.1"/>
    <property type="molecule type" value="Genomic_DNA"/>
</dbReference>
<organism evidence="3 7">
    <name type="scientific">Parabacteroides distasonis</name>
    <dbReference type="NCBI Taxonomy" id="823"/>
    <lineage>
        <taxon>Bacteria</taxon>
        <taxon>Pseudomonadati</taxon>
        <taxon>Bacteroidota</taxon>
        <taxon>Bacteroidia</taxon>
        <taxon>Bacteroidales</taxon>
        <taxon>Tannerellaceae</taxon>
        <taxon>Parabacteroides</taxon>
    </lineage>
</organism>
<keyword evidence="3" id="KW-0012">Acyltransferase</keyword>
<dbReference type="InterPro" id="IPR002123">
    <property type="entry name" value="Plipid/glycerol_acylTrfase"/>
</dbReference>
<evidence type="ECO:0000313" key="3">
    <source>
        <dbReference type="EMBL" id="MRY92997.1"/>
    </source>
</evidence>
<reference evidence="6 7" key="2">
    <citation type="journal article" date="2019" name="Nat. Med.">
        <title>A library of human gut bacterial isolates paired with longitudinal multiomics data enables mechanistic microbiome research.</title>
        <authorList>
            <person name="Poyet M."/>
            <person name="Groussin M."/>
            <person name="Gibbons S.M."/>
            <person name="Avila-Pacheco J."/>
            <person name="Jiang X."/>
            <person name="Kearney S.M."/>
            <person name="Perrotta A.R."/>
            <person name="Berdy B."/>
            <person name="Zhao S."/>
            <person name="Lieberman T.D."/>
            <person name="Swanson P.K."/>
            <person name="Smith M."/>
            <person name="Roesemann S."/>
            <person name="Alexander J.E."/>
            <person name="Rich S.A."/>
            <person name="Livny J."/>
            <person name="Vlamakis H."/>
            <person name="Clish C."/>
            <person name="Bullock K."/>
            <person name="Deik A."/>
            <person name="Scott J."/>
            <person name="Pierce K.A."/>
            <person name="Xavier R.J."/>
            <person name="Alm E.J."/>
        </authorList>
    </citation>
    <scope>NUCLEOTIDE SEQUENCE [LARGE SCALE GENOMIC DNA]</scope>
    <source>
        <strain evidence="4 6">BIOML-A20</strain>
        <strain evidence="3 7">BIOML-A9</strain>
    </source>
</reference>
<dbReference type="Proteomes" id="UP000441609">
    <property type="component" value="Unassembled WGS sequence"/>
</dbReference>
<name>A0A174BA73_PARDI</name>
<dbReference type="SMART" id="SM00563">
    <property type="entry name" value="PlsC"/>
    <property type="match status" value="1"/>
</dbReference>
<dbReference type="RefSeq" id="WP_005861355.1">
    <property type="nucleotide sequence ID" value="NZ_BQOC01000008.1"/>
</dbReference>
<evidence type="ECO:0000259" key="1">
    <source>
        <dbReference type="SMART" id="SM00563"/>
    </source>
</evidence>
<dbReference type="Proteomes" id="UP000095455">
    <property type="component" value="Unassembled WGS sequence"/>
</dbReference>
<protein>
    <submittedName>
        <fullName evidence="2 3">Acyltransferase</fullName>
    </submittedName>
</protein>
<evidence type="ECO:0000313" key="4">
    <source>
        <dbReference type="EMBL" id="MSB72486.1"/>
    </source>
</evidence>
<proteinExistence type="predicted"/>
<dbReference type="Proteomes" id="UP000461276">
    <property type="component" value="Unassembled WGS sequence"/>
</dbReference>
<evidence type="ECO:0000313" key="7">
    <source>
        <dbReference type="Proteomes" id="UP000461276"/>
    </source>
</evidence>
<accession>A0A174BA73</accession>